<dbReference type="Proteomes" id="UP001430290">
    <property type="component" value="Unassembled WGS sequence"/>
</dbReference>
<dbReference type="SUPFAM" id="SSF50939">
    <property type="entry name" value="Sialidases"/>
    <property type="match status" value="1"/>
</dbReference>
<dbReference type="CDD" id="cd15482">
    <property type="entry name" value="Sialidase_non-viral"/>
    <property type="match status" value="1"/>
</dbReference>
<gene>
    <name evidence="1" type="ORF">K7B09_12025</name>
</gene>
<protein>
    <submittedName>
        <fullName evidence="1">Glycoside hydrolase</fullName>
    </submittedName>
</protein>
<proteinExistence type="predicted"/>
<keyword evidence="1" id="KW-0378">Hydrolase</keyword>
<dbReference type="PROSITE" id="PS51257">
    <property type="entry name" value="PROKAR_LIPOPROTEIN"/>
    <property type="match status" value="1"/>
</dbReference>
<comment type="caution">
    <text evidence="1">The sequence shown here is derived from an EMBL/GenBank/DDBJ whole genome shotgun (WGS) entry which is preliminary data.</text>
</comment>
<dbReference type="EMBL" id="JAIQDJ010000010">
    <property type="protein sequence ID" value="MBZ4187048.1"/>
    <property type="molecule type" value="Genomic_DNA"/>
</dbReference>
<organism evidence="1 2">
    <name type="scientific">Thermomonas beijingensis</name>
    <dbReference type="NCBI Taxonomy" id="2872701"/>
    <lineage>
        <taxon>Bacteria</taxon>
        <taxon>Pseudomonadati</taxon>
        <taxon>Pseudomonadota</taxon>
        <taxon>Gammaproteobacteria</taxon>
        <taxon>Lysobacterales</taxon>
        <taxon>Lysobacteraceae</taxon>
        <taxon>Thermomonas</taxon>
    </lineage>
</organism>
<evidence type="ECO:0000313" key="1">
    <source>
        <dbReference type="EMBL" id="MBZ4187048.1"/>
    </source>
</evidence>
<sequence>MTLRNLLVLAIALTAFTGCKRDTPPSKPANAGYSVQTWVLPAEAGSMAPDLQTASGGRVLLSWINRTQGRRNALQFASYTEATGWQSQPRTVAVGNALLANAGDTPHLLATPDGALWMQWLQTQPDSPSGYDTVLARSKDGGMNWDQITRVNSDGKPAEHGFAALWPNGSNSAGIAWLDGRDQAAMGAGTAAQHAMGAMQLRSNLFTLDLQRGTDAVVDARTCDCCQTAVAMTRKGPLLAWRDRSADEVRDIALARFENNAWTAPKPVHADGWKVESCPVAGPALAASGDSAVVLWYSEAGGTPHLQLARSHDAGDSFLAPVTVEAGAHVLGRSAVGIDARQVWVAWLHEDAHGQTLQLARYPRDLSKRLQTFAVAKLGARGMASGYPKLAVDAGGVWLAWTDVVDGVAHLKGARVAH</sequence>
<evidence type="ECO:0000313" key="2">
    <source>
        <dbReference type="Proteomes" id="UP001430290"/>
    </source>
</evidence>
<accession>A0ABS7TGV5</accession>
<dbReference type="InterPro" id="IPR036278">
    <property type="entry name" value="Sialidase_sf"/>
</dbReference>
<dbReference type="RefSeq" id="WP_223629720.1">
    <property type="nucleotide sequence ID" value="NZ_JAIQDJ010000010.1"/>
</dbReference>
<dbReference type="GO" id="GO:0016787">
    <property type="term" value="F:hydrolase activity"/>
    <property type="evidence" value="ECO:0007669"/>
    <property type="project" value="UniProtKB-KW"/>
</dbReference>
<reference evidence="1" key="1">
    <citation type="submission" date="2021-09" db="EMBL/GenBank/DDBJ databases">
        <authorList>
            <person name="Wu T."/>
            <person name="Guo S.Z."/>
        </authorList>
    </citation>
    <scope>NUCLEOTIDE SEQUENCE</scope>
    <source>
        <strain evidence="1">RSS-23</strain>
    </source>
</reference>
<keyword evidence="2" id="KW-1185">Reference proteome</keyword>
<dbReference type="Gene3D" id="2.120.10.10">
    <property type="match status" value="1"/>
</dbReference>
<name>A0ABS7TGV5_9GAMM</name>